<feature type="region of interest" description="Disordered" evidence="1">
    <location>
        <begin position="1"/>
        <end position="21"/>
    </location>
</feature>
<dbReference type="Proteomes" id="UP000784294">
    <property type="component" value="Unassembled WGS sequence"/>
</dbReference>
<proteinExistence type="predicted"/>
<keyword evidence="3" id="KW-1185">Reference proteome</keyword>
<organism evidence="2 3">
    <name type="scientific">Protopolystoma xenopodis</name>
    <dbReference type="NCBI Taxonomy" id="117903"/>
    <lineage>
        <taxon>Eukaryota</taxon>
        <taxon>Metazoa</taxon>
        <taxon>Spiralia</taxon>
        <taxon>Lophotrochozoa</taxon>
        <taxon>Platyhelminthes</taxon>
        <taxon>Monogenea</taxon>
        <taxon>Polyopisthocotylea</taxon>
        <taxon>Polystomatidea</taxon>
        <taxon>Polystomatidae</taxon>
        <taxon>Protopolystoma</taxon>
    </lineage>
</organism>
<sequence>MLETGSVHGENGLGGPSPGTGGGLGYSHGGIAFGSITTTNKLPNDLLM</sequence>
<feature type="compositionally biased region" description="Gly residues" evidence="1">
    <location>
        <begin position="11"/>
        <end position="21"/>
    </location>
</feature>
<feature type="non-terminal residue" evidence="2">
    <location>
        <position position="48"/>
    </location>
</feature>
<name>A0A3S5FD29_9PLAT</name>
<gene>
    <name evidence="2" type="ORF">PXEA_LOCUS9711</name>
</gene>
<evidence type="ECO:0000313" key="3">
    <source>
        <dbReference type="Proteomes" id="UP000784294"/>
    </source>
</evidence>
<evidence type="ECO:0000313" key="2">
    <source>
        <dbReference type="EMBL" id="VEL16271.1"/>
    </source>
</evidence>
<evidence type="ECO:0000256" key="1">
    <source>
        <dbReference type="SAM" id="MobiDB-lite"/>
    </source>
</evidence>
<dbReference type="EMBL" id="CAAALY010027812">
    <property type="protein sequence ID" value="VEL16271.1"/>
    <property type="molecule type" value="Genomic_DNA"/>
</dbReference>
<accession>A0A3S5FD29</accession>
<comment type="caution">
    <text evidence="2">The sequence shown here is derived from an EMBL/GenBank/DDBJ whole genome shotgun (WGS) entry which is preliminary data.</text>
</comment>
<dbReference type="AlphaFoldDB" id="A0A3S5FD29"/>
<reference evidence="2" key="1">
    <citation type="submission" date="2018-11" db="EMBL/GenBank/DDBJ databases">
        <authorList>
            <consortium name="Pathogen Informatics"/>
        </authorList>
    </citation>
    <scope>NUCLEOTIDE SEQUENCE</scope>
</reference>
<protein>
    <submittedName>
        <fullName evidence="2">Uncharacterized protein</fullName>
    </submittedName>
</protein>